<feature type="domain" description="G-patch" evidence="2">
    <location>
        <begin position="21"/>
        <end position="67"/>
    </location>
</feature>
<dbReference type="Proteomes" id="UP001311799">
    <property type="component" value="Unassembled WGS sequence"/>
</dbReference>
<dbReference type="Pfam" id="PF01585">
    <property type="entry name" value="G-patch"/>
    <property type="match status" value="1"/>
</dbReference>
<organism evidence="3 4">
    <name type="scientific">Cryptosporidium xiaoi</name>
    <dbReference type="NCBI Taxonomy" id="659607"/>
    <lineage>
        <taxon>Eukaryota</taxon>
        <taxon>Sar</taxon>
        <taxon>Alveolata</taxon>
        <taxon>Apicomplexa</taxon>
        <taxon>Conoidasida</taxon>
        <taxon>Coccidia</taxon>
        <taxon>Eucoccidiorida</taxon>
        <taxon>Eimeriorina</taxon>
        <taxon>Cryptosporidiidae</taxon>
        <taxon>Cryptosporidium</taxon>
    </lineage>
</organism>
<dbReference type="InterPro" id="IPR039146">
    <property type="entry name" value="GPANK1"/>
</dbReference>
<accession>A0AAV9XWE5</accession>
<dbReference type="InterPro" id="IPR000467">
    <property type="entry name" value="G_patch_dom"/>
</dbReference>
<protein>
    <recommendedName>
        <fullName evidence="2">G-patch domain-containing protein</fullName>
    </recommendedName>
</protein>
<sequence>MSSKYYEKISKGNFHSNIPFSSNIGTSLLQKMGWSEGKGLGKGEKGIQECIQVDKKLDTLGLGATLAGESSSRDWIDWWKDAYNDVANKLYSNVTDSRYQDLNADYHSTESESEKSIILIKNLNKEINKKKKERLTKNEKKIKTKKENLKEKEKNRDKKRKK</sequence>
<name>A0AAV9XWE5_9CRYT</name>
<evidence type="ECO:0000256" key="1">
    <source>
        <dbReference type="SAM" id="MobiDB-lite"/>
    </source>
</evidence>
<proteinExistence type="predicted"/>
<gene>
    <name evidence="3" type="ORF">RS030_243630</name>
</gene>
<dbReference type="SMART" id="SM00443">
    <property type="entry name" value="G_patch"/>
    <property type="match status" value="1"/>
</dbReference>
<keyword evidence="4" id="KW-1185">Reference proteome</keyword>
<dbReference type="PROSITE" id="PS50174">
    <property type="entry name" value="G_PATCH"/>
    <property type="match status" value="1"/>
</dbReference>
<dbReference type="EMBL" id="JAWDEY010000016">
    <property type="protein sequence ID" value="KAK6589011.1"/>
    <property type="molecule type" value="Genomic_DNA"/>
</dbReference>
<reference evidence="3 4" key="1">
    <citation type="submission" date="2023-10" db="EMBL/GenBank/DDBJ databases">
        <title>Comparative genomics analysis reveals potential genetic determinants of host preference in Cryptosporidium xiaoi.</title>
        <authorList>
            <person name="Xiao L."/>
            <person name="Li J."/>
        </authorList>
    </citation>
    <scope>NUCLEOTIDE SEQUENCE [LARGE SCALE GENOMIC DNA]</scope>
    <source>
        <strain evidence="3 4">52996</strain>
    </source>
</reference>
<dbReference type="PANTHER" id="PTHR20923:SF1">
    <property type="entry name" value="G PATCH DOMAIN AND ANKYRIN REPEAT-CONTAINING PROTEIN 1"/>
    <property type="match status" value="1"/>
</dbReference>
<dbReference type="AlphaFoldDB" id="A0AAV9XWE5"/>
<dbReference type="PANTHER" id="PTHR20923">
    <property type="entry name" value="BAT4 PROTEIN-RELATED"/>
    <property type="match status" value="1"/>
</dbReference>
<comment type="caution">
    <text evidence="3">The sequence shown here is derived from an EMBL/GenBank/DDBJ whole genome shotgun (WGS) entry which is preliminary data.</text>
</comment>
<dbReference type="GO" id="GO:0003676">
    <property type="term" value="F:nucleic acid binding"/>
    <property type="evidence" value="ECO:0007669"/>
    <property type="project" value="InterPro"/>
</dbReference>
<evidence type="ECO:0000313" key="4">
    <source>
        <dbReference type="Proteomes" id="UP001311799"/>
    </source>
</evidence>
<evidence type="ECO:0000313" key="3">
    <source>
        <dbReference type="EMBL" id="KAK6589011.1"/>
    </source>
</evidence>
<feature type="compositionally biased region" description="Basic and acidic residues" evidence="1">
    <location>
        <begin position="135"/>
        <end position="156"/>
    </location>
</feature>
<feature type="region of interest" description="Disordered" evidence="1">
    <location>
        <begin position="130"/>
        <end position="162"/>
    </location>
</feature>
<evidence type="ECO:0000259" key="2">
    <source>
        <dbReference type="PROSITE" id="PS50174"/>
    </source>
</evidence>